<organism evidence="1 2">
    <name type="scientific">Ilex paraguariensis</name>
    <name type="common">yerba mate</name>
    <dbReference type="NCBI Taxonomy" id="185542"/>
    <lineage>
        <taxon>Eukaryota</taxon>
        <taxon>Viridiplantae</taxon>
        <taxon>Streptophyta</taxon>
        <taxon>Embryophyta</taxon>
        <taxon>Tracheophyta</taxon>
        <taxon>Spermatophyta</taxon>
        <taxon>Magnoliopsida</taxon>
        <taxon>eudicotyledons</taxon>
        <taxon>Gunneridae</taxon>
        <taxon>Pentapetalae</taxon>
        <taxon>asterids</taxon>
        <taxon>campanulids</taxon>
        <taxon>Aquifoliales</taxon>
        <taxon>Aquifoliaceae</taxon>
        <taxon>Ilex</taxon>
    </lineage>
</organism>
<name>A0ABC8QXC7_9AQUA</name>
<protein>
    <submittedName>
        <fullName evidence="1">Uncharacterized protein</fullName>
    </submittedName>
</protein>
<dbReference type="EMBL" id="CAUOFW020000816">
    <property type="protein sequence ID" value="CAK9137401.1"/>
    <property type="molecule type" value="Genomic_DNA"/>
</dbReference>
<reference evidence="1 2" key="1">
    <citation type="submission" date="2024-02" db="EMBL/GenBank/DDBJ databases">
        <authorList>
            <person name="Vignale AGUSTIN F."/>
            <person name="Sosa J E."/>
            <person name="Modenutti C."/>
        </authorList>
    </citation>
    <scope>NUCLEOTIDE SEQUENCE [LARGE SCALE GENOMIC DNA]</scope>
</reference>
<sequence>MLICMRMRMPATLIKAIYVLDNPHRDLDKMMVKEAIVNLEWPSSNNISWSLIMEGMESFNNSDATIVADLEKIVKKKVNNVVGKVEWPTISKNNTGWSPLLDAIHSSNFSNATTIADLDKMLKGVIEKVEWPAKTSNNTRWSPPMEAMESSNYSDASIEADLDELVKFMVKDFVFV</sequence>
<dbReference type="Proteomes" id="UP001642360">
    <property type="component" value="Unassembled WGS sequence"/>
</dbReference>
<evidence type="ECO:0000313" key="1">
    <source>
        <dbReference type="EMBL" id="CAK9137401.1"/>
    </source>
</evidence>
<evidence type="ECO:0000313" key="2">
    <source>
        <dbReference type="Proteomes" id="UP001642360"/>
    </source>
</evidence>
<accession>A0ABC8QXC7</accession>
<proteinExistence type="predicted"/>
<comment type="caution">
    <text evidence="1">The sequence shown here is derived from an EMBL/GenBank/DDBJ whole genome shotgun (WGS) entry which is preliminary data.</text>
</comment>
<keyword evidence="2" id="KW-1185">Reference proteome</keyword>
<gene>
    <name evidence="1" type="ORF">ILEXP_LOCUS4418</name>
</gene>
<dbReference type="AlphaFoldDB" id="A0ABC8QXC7"/>